<dbReference type="RefSeq" id="XP_056071402.1">
    <property type="nucleotide sequence ID" value="XM_056214135.1"/>
</dbReference>
<keyword evidence="7 10" id="KW-0407">Ion channel</keyword>
<dbReference type="PANTHER" id="PTHR11003:SF342">
    <property type="entry name" value="OUTWARD-RECTIFIER POTASSIUM CHANNEL TOK1"/>
    <property type="match status" value="1"/>
</dbReference>
<evidence type="ECO:0000256" key="7">
    <source>
        <dbReference type="ARBA" id="ARBA00023303"/>
    </source>
</evidence>
<dbReference type="GO" id="GO:0015271">
    <property type="term" value="F:outward rectifier potassium channel activity"/>
    <property type="evidence" value="ECO:0007669"/>
    <property type="project" value="TreeGrafter"/>
</dbReference>
<dbReference type="PANTHER" id="PTHR11003">
    <property type="entry name" value="POTASSIUM CHANNEL, SUBFAMILY K"/>
    <property type="match status" value="1"/>
</dbReference>
<dbReference type="Proteomes" id="UP001140513">
    <property type="component" value="Unassembled WGS sequence"/>
</dbReference>
<evidence type="ECO:0000256" key="8">
    <source>
        <dbReference type="SAM" id="MobiDB-lite"/>
    </source>
</evidence>
<sequence>MPLAEKNAQGMTYFKALYFCYVSLLTIGYGEFPPSREAHSIHTHTSAGDLAPKSGAGRCFFVIWSLIAVPTMTILVSDLGDTVVDKFRRWSDKFADFTVLPKHGIWRTFLDKHPSLLRLVDWLQKRAADKKAKKRVERGFELDNPDKPVEDPNWDAQVRDGAAAEAQIQESAVNADDDAITPTLPVLAAEEEKDALGRFPGNKSIAHHIALCIKRVAADMHLPKPKRYTFEEWVDFVRLIRLTGNKTGYRGDSDEEDEEGLVGWDWIGPDSPLMSGLTESEWLLQRLCESLVRLAKKPYVPVGEQELKRGGTREDEGVDGEDWVDGWVGDGEYARHDQRPGGAADAESSSSVSVKPGGVKAAEEGARRVT</sequence>
<keyword evidence="5" id="KW-0406">Ion transport</keyword>
<organism evidence="10 11">
    <name type="scientific">Didymosphaeria variabile</name>
    <dbReference type="NCBI Taxonomy" id="1932322"/>
    <lineage>
        <taxon>Eukaryota</taxon>
        <taxon>Fungi</taxon>
        <taxon>Dikarya</taxon>
        <taxon>Ascomycota</taxon>
        <taxon>Pezizomycotina</taxon>
        <taxon>Dothideomycetes</taxon>
        <taxon>Pleosporomycetidae</taxon>
        <taxon>Pleosporales</taxon>
        <taxon>Massarineae</taxon>
        <taxon>Didymosphaeriaceae</taxon>
        <taxon>Didymosphaeria</taxon>
    </lineage>
</organism>
<dbReference type="Pfam" id="PF07885">
    <property type="entry name" value="Ion_trans_2"/>
    <property type="match status" value="1"/>
</dbReference>
<dbReference type="GO" id="GO:0022841">
    <property type="term" value="F:potassium ion leak channel activity"/>
    <property type="evidence" value="ECO:0007669"/>
    <property type="project" value="TreeGrafter"/>
</dbReference>
<evidence type="ECO:0000256" key="6">
    <source>
        <dbReference type="ARBA" id="ARBA00023136"/>
    </source>
</evidence>
<feature type="compositionally biased region" description="Basic and acidic residues" evidence="8">
    <location>
        <begin position="361"/>
        <end position="370"/>
    </location>
</feature>
<dbReference type="GO" id="GO:0005886">
    <property type="term" value="C:plasma membrane"/>
    <property type="evidence" value="ECO:0007669"/>
    <property type="project" value="TreeGrafter"/>
</dbReference>
<keyword evidence="2" id="KW-0813">Transport</keyword>
<feature type="region of interest" description="Disordered" evidence="8">
    <location>
        <begin position="307"/>
        <end position="370"/>
    </location>
</feature>
<dbReference type="SUPFAM" id="SSF81324">
    <property type="entry name" value="Voltage-gated potassium channels"/>
    <property type="match status" value="1"/>
</dbReference>
<accession>A0A9W8XMQ9</accession>
<feature type="domain" description="Potassium channel" evidence="9">
    <location>
        <begin position="7"/>
        <end position="37"/>
    </location>
</feature>
<evidence type="ECO:0000256" key="5">
    <source>
        <dbReference type="ARBA" id="ARBA00023065"/>
    </source>
</evidence>
<dbReference type="GO" id="GO:0030322">
    <property type="term" value="P:stabilization of membrane potential"/>
    <property type="evidence" value="ECO:0007669"/>
    <property type="project" value="TreeGrafter"/>
</dbReference>
<comment type="caution">
    <text evidence="10">The sequence shown here is derived from an EMBL/GenBank/DDBJ whole genome shotgun (WGS) entry which is preliminary data.</text>
</comment>
<dbReference type="EMBL" id="JAPEUX010000004">
    <property type="protein sequence ID" value="KAJ4353628.1"/>
    <property type="molecule type" value="Genomic_DNA"/>
</dbReference>
<keyword evidence="11" id="KW-1185">Reference proteome</keyword>
<evidence type="ECO:0000313" key="10">
    <source>
        <dbReference type="EMBL" id="KAJ4353628.1"/>
    </source>
</evidence>
<evidence type="ECO:0000256" key="3">
    <source>
        <dbReference type="ARBA" id="ARBA00022692"/>
    </source>
</evidence>
<evidence type="ECO:0000256" key="4">
    <source>
        <dbReference type="ARBA" id="ARBA00022989"/>
    </source>
</evidence>
<gene>
    <name evidence="10" type="primary">TOK1_2</name>
    <name evidence="10" type="ORF">N0V89_005358</name>
</gene>
<reference evidence="10" key="1">
    <citation type="submission" date="2022-10" db="EMBL/GenBank/DDBJ databases">
        <title>Tapping the CABI collections for fungal endophytes: first genome assemblies for Collariella, Neodidymelliopsis, Ascochyta clinopodiicola, Didymella pomorum, Didymosphaeria variabile, Neocosmospora piperis and Neocucurbitaria cava.</title>
        <authorList>
            <person name="Hill R."/>
        </authorList>
    </citation>
    <scope>NUCLEOTIDE SEQUENCE</scope>
    <source>
        <strain evidence="10">IMI 356815</strain>
    </source>
</reference>
<dbReference type="InterPro" id="IPR003280">
    <property type="entry name" value="2pore_dom_K_chnl"/>
</dbReference>
<dbReference type="GeneID" id="80908888"/>
<evidence type="ECO:0000313" key="11">
    <source>
        <dbReference type="Proteomes" id="UP001140513"/>
    </source>
</evidence>
<protein>
    <submittedName>
        <fullName evidence="10">Potassium channel</fullName>
    </submittedName>
</protein>
<keyword evidence="4" id="KW-1133">Transmembrane helix</keyword>
<comment type="subcellular location">
    <subcellularLocation>
        <location evidence="1">Membrane</location>
        <topology evidence="1">Multi-pass membrane protein</topology>
    </subcellularLocation>
</comment>
<keyword evidence="3" id="KW-0812">Transmembrane</keyword>
<evidence type="ECO:0000256" key="2">
    <source>
        <dbReference type="ARBA" id="ARBA00022448"/>
    </source>
</evidence>
<dbReference type="AlphaFoldDB" id="A0A9W8XMQ9"/>
<dbReference type="OrthoDB" id="297496at2759"/>
<evidence type="ECO:0000256" key="1">
    <source>
        <dbReference type="ARBA" id="ARBA00004141"/>
    </source>
</evidence>
<keyword evidence="6" id="KW-0472">Membrane</keyword>
<proteinExistence type="predicted"/>
<name>A0A9W8XMQ9_9PLEO</name>
<evidence type="ECO:0000259" key="9">
    <source>
        <dbReference type="Pfam" id="PF07885"/>
    </source>
</evidence>
<dbReference type="Gene3D" id="1.10.287.70">
    <property type="match status" value="2"/>
</dbReference>
<dbReference type="InterPro" id="IPR013099">
    <property type="entry name" value="K_chnl_dom"/>
</dbReference>